<dbReference type="RefSeq" id="WP_013346603.1">
    <property type="nucleotide sequence ID" value="NC_014541.1"/>
</dbReference>
<dbReference type="Gene3D" id="2.40.30.170">
    <property type="match status" value="1"/>
</dbReference>
<dbReference type="OrthoDB" id="9806939at2"/>
<dbReference type="PANTHER" id="PTHR30469">
    <property type="entry name" value="MULTIDRUG RESISTANCE PROTEIN MDTA"/>
    <property type="match status" value="1"/>
</dbReference>
<comment type="similarity">
    <text evidence="1">Belongs to the membrane fusion protein (MFP) (TC 8.A.1) family.</text>
</comment>
<evidence type="ECO:0000256" key="2">
    <source>
        <dbReference type="SAM" id="Coils"/>
    </source>
</evidence>
<accession>E1SUJ0</accession>
<dbReference type="GO" id="GO:0015562">
    <property type="term" value="F:efflux transmembrane transporter activity"/>
    <property type="evidence" value="ECO:0007669"/>
    <property type="project" value="TreeGrafter"/>
</dbReference>
<dbReference type="Pfam" id="PF25954">
    <property type="entry name" value="Beta-barrel_RND_2"/>
    <property type="match status" value="1"/>
</dbReference>
<protein>
    <submittedName>
        <fullName evidence="4">Efflux transporter, RND family, MFP subunit</fullName>
    </submittedName>
</protein>
<dbReference type="NCBIfam" id="TIGR01730">
    <property type="entry name" value="RND_mfp"/>
    <property type="match status" value="1"/>
</dbReference>
<keyword evidence="2" id="KW-0175">Coiled coil</keyword>
<dbReference type="InterPro" id="IPR058792">
    <property type="entry name" value="Beta-barrel_RND_2"/>
</dbReference>
<proteinExistence type="inferred from homology"/>
<dbReference type="HOGENOM" id="CLU_018816_0_1_6"/>
<feature type="coiled-coil region" evidence="2">
    <location>
        <begin position="143"/>
        <end position="170"/>
    </location>
</feature>
<dbReference type="GeneID" id="67183320"/>
<dbReference type="eggNOG" id="COG0845">
    <property type="taxonomic scope" value="Bacteria"/>
</dbReference>
<dbReference type="Gene3D" id="2.40.50.100">
    <property type="match status" value="2"/>
</dbReference>
<name>E1SUJ0_FERBD</name>
<dbReference type="AlphaFoldDB" id="E1SUJ0"/>
<dbReference type="KEGG" id="fbl:Fbal_3098"/>
<evidence type="ECO:0000259" key="3">
    <source>
        <dbReference type="Pfam" id="PF25954"/>
    </source>
</evidence>
<evidence type="ECO:0000313" key="5">
    <source>
        <dbReference type="Proteomes" id="UP000006683"/>
    </source>
</evidence>
<dbReference type="GO" id="GO:1990281">
    <property type="term" value="C:efflux pump complex"/>
    <property type="evidence" value="ECO:0007669"/>
    <property type="project" value="TreeGrafter"/>
</dbReference>
<dbReference type="InterPro" id="IPR006143">
    <property type="entry name" value="RND_pump_MFP"/>
</dbReference>
<feature type="domain" description="CusB-like beta-barrel" evidence="3">
    <location>
        <begin position="205"/>
        <end position="274"/>
    </location>
</feature>
<reference evidence="4 5" key="1">
    <citation type="journal article" date="2010" name="Stand. Genomic Sci.">
        <title>Complete genome sequence of Ferrimonas balearica type strain (PAT).</title>
        <authorList>
            <person name="Nolan M."/>
            <person name="Sikorski J."/>
            <person name="Davenport K."/>
            <person name="Lucas S."/>
            <person name="Glavina Del Rio T."/>
            <person name="Tice H."/>
            <person name="Cheng J."/>
            <person name="Goodwin L."/>
            <person name="Pitluck S."/>
            <person name="Liolios K."/>
            <person name="Ivanova N."/>
            <person name="Mavromatis K."/>
            <person name="Ovchinnikova G."/>
            <person name="Pati A."/>
            <person name="Chen A."/>
            <person name="Palaniappan K."/>
            <person name="Land M."/>
            <person name="Hauser L."/>
            <person name="Chang Y."/>
            <person name="Jeffries C."/>
            <person name="Tapia R."/>
            <person name="Brettin T."/>
            <person name="Detter J."/>
            <person name="Han C."/>
            <person name="Yasawong M."/>
            <person name="Rohde M."/>
            <person name="Tindall B."/>
            <person name="Goker M."/>
            <person name="Woyke T."/>
            <person name="Bristow J."/>
            <person name="Eisen J."/>
            <person name="Markowitz V."/>
            <person name="Hugenholtz P."/>
            <person name="Kyrpides N."/>
            <person name="Klenk H."/>
            <person name="Lapidus A."/>
        </authorList>
    </citation>
    <scope>NUCLEOTIDE SEQUENCE [LARGE SCALE GENOMIC DNA]</scope>
    <source>
        <strain evidence="5">DSM 9799 / CCM 4581 / KCTC 23876 / PAT</strain>
    </source>
</reference>
<keyword evidence="5" id="KW-1185">Reference proteome</keyword>
<dbReference type="SUPFAM" id="SSF111369">
    <property type="entry name" value="HlyD-like secretion proteins"/>
    <property type="match status" value="1"/>
</dbReference>
<evidence type="ECO:0000313" key="4">
    <source>
        <dbReference type="EMBL" id="ADN77297.1"/>
    </source>
</evidence>
<evidence type="ECO:0000256" key="1">
    <source>
        <dbReference type="ARBA" id="ARBA00009477"/>
    </source>
</evidence>
<dbReference type="PANTHER" id="PTHR30469:SF29">
    <property type="entry name" value="BLR2860 PROTEIN"/>
    <property type="match status" value="1"/>
</dbReference>
<organism evidence="4 5">
    <name type="scientific">Ferrimonas balearica (strain DSM 9799 / CCM 4581 / KCTC 23876 / PAT)</name>
    <dbReference type="NCBI Taxonomy" id="550540"/>
    <lineage>
        <taxon>Bacteria</taxon>
        <taxon>Pseudomonadati</taxon>
        <taxon>Pseudomonadota</taxon>
        <taxon>Gammaproteobacteria</taxon>
        <taxon>Alteromonadales</taxon>
        <taxon>Ferrimonadaceae</taxon>
        <taxon>Ferrimonas</taxon>
    </lineage>
</organism>
<dbReference type="EMBL" id="CP002209">
    <property type="protein sequence ID" value="ADN77297.1"/>
    <property type="molecule type" value="Genomic_DNA"/>
</dbReference>
<dbReference type="STRING" id="550540.Fbal_3098"/>
<gene>
    <name evidence="4" type="ordered locus">Fbal_3098</name>
</gene>
<dbReference type="Proteomes" id="UP000006683">
    <property type="component" value="Chromosome"/>
</dbReference>
<sequence length="356" mass="38604">MSFLRHPFVMASLIALALLLWILSGIGQAPEQAKMASSGEAAQATEVTARRVQAETVMREVNLYGRTEPDRMTTLRAEVKGRVLEVLVPRGARVTAGQPLLQLHQRDLPEQLARAQSELKQRQIDFDASNKLAKQGLQGRLRQAEVETELVKARAEVKRLELDLAHTTVRAPFDGVFNERMVEEGDYLAIGDRIGTVADLDPLVVNAEITEIDVVGLRVGQAANASFIGDAPVAGTVRYIASVSTEGTNTFRIEVALPNPDGRLRAGKSTELRLPLDTQKAIYITPALLALDELGNLGVKTVENDVVRFLPIEVVKADGDGIWTGGVPDEVTLITIGQGFVRDGDPVAVSYEEAGQ</sequence>